<dbReference type="GO" id="GO:0008422">
    <property type="term" value="F:beta-glucosidase activity"/>
    <property type="evidence" value="ECO:0007669"/>
    <property type="project" value="UniProtKB-EC"/>
</dbReference>
<evidence type="ECO:0000256" key="14">
    <source>
        <dbReference type="SAM" id="SignalP"/>
    </source>
</evidence>
<dbReference type="EC" id="3.2.1.21" evidence="13"/>
<evidence type="ECO:0000256" key="1">
    <source>
        <dbReference type="ARBA" id="ARBA00000448"/>
    </source>
</evidence>
<evidence type="ECO:0000256" key="11">
    <source>
        <dbReference type="ARBA" id="ARBA00023295"/>
    </source>
</evidence>
<keyword evidence="9" id="KW-0325">Glycoprotein</keyword>
<comment type="similarity">
    <text evidence="4 13">Belongs to the glycosyl hydrolase 3 family.</text>
</comment>
<dbReference type="Gene3D" id="2.60.40.10">
    <property type="entry name" value="Immunoglobulins"/>
    <property type="match status" value="1"/>
</dbReference>
<evidence type="ECO:0000256" key="10">
    <source>
        <dbReference type="ARBA" id="ARBA00023277"/>
    </source>
</evidence>
<dbReference type="FunFam" id="3.20.20.300:FF:000002">
    <property type="entry name" value="Probable beta-glucosidase"/>
    <property type="match status" value="1"/>
</dbReference>
<dbReference type="PRINTS" id="PR00133">
    <property type="entry name" value="GLHYDRLASE3"/>
</dbReference>
<evidence type="ECO:0000256" key="3">
    <source>
        <dbReference type="ARBA" id="ARBA00004987"/>
    </source>
</evidence>
<keyword evidence="12 13" id="KW-0624">Polysaccharide degradation</keyword>
<feature type="domain" description="Fibronectin type III-like" evidence="15">
    <location>
        <begin position="687"/>
        <end position="754"/>
    </location>
</feature>
<evidence type="ECO:0000256" key="6">
    <source>
        <dbReference type="ARBA" id="ARBA00022729"/>
    </source>
</evidence>
<accession>A0A8H7AXT2</accession>
<comment type="catalytic activity">
    <reaction evidence="1 13">
        <text>Hydrolysis of terminal, non-reducing beta-D-glucosyl residues with release of beta-D-glucose.</text>
        <dbReference type="EC" id="3.2.1.21"/>
    </reaction>
</comment>
<gene>
    <name evidence="16" type="ORF">GT037_008607</name>
</gene>
<evidence type="ECO:0000256" key="12">
    <source>
        <dbReference type="ARBA" id="ARBA00023326"/>
    </source>
</evidence>
<keyword evidence="11 13" id="KW-0326">Glycosidase</keyword>
<reference evidence="16" key="1">
    <citation type="submission" date="2020-01" db="EMBL/GenBank/DDBJ databases">
        <authorList>
            <person name="Feng Z.H.Z."/>
        </authorList>
    </citation>
    <scope>NUCLEOTIDE SEQUENCE</scope>
    <source>
        <strain evidence="16">CBS107.38</strain>
    </source>
</reference>
<evidence type="ECO:0000256" key="13">
    <source>
        <dbReference type="RuleBase" id="RU361161"/>
    </source>
</evidence>
<feature type="chain" id="PRO_5034803793" description="beta-glucosidase" evidence="14">
    <location>
        <begin position="21"/>
        <end position="1376"/>
    </location>
</feature>
<dbReference type="InterPro" id="IPR026891">
    <property type="entry name" value="Fn3-like"/>
</dbReference>
<dbReference type="EMBL" id="JAAABM010000013">
    <property type="protein sequence ID" value="KAF7673284.1"/>
    <property type="molecule type" value="Genomic_DNA"/>
</dbReference>
<dbReference type="InterPro" id="IPR036881">
    <property type="entry name" value="Glyco_hydro_3_C_sf"/>
</dbReference>
<dbReference type="GO" id="GO:0005576">
    <property type="term" value="C:extracellular region"/>
    <property type="evidence" value="ECO:0007669"/>
    <property type="project" value="UniProtKB-SubCell"/>
</dbReference>
<comment type="pathway">
    <text evidence="3 13">Glycan metabolism; cellulose degradation.</text>
</comment>
<keyword evidence="8" id="KW-0136">Cellulose degradation</keyword>
<evidence type="ECO:0000256" key="4">
    <source>
        <dbReference type="ARBA" id="ARBA00005336"/>
    </source>
</evidence>
<evidence type="ECO:0000256" key="8">
    <source>
        <dbReference type="ARBA" id="ARBA00023001"/>
    </source>
</evidence>
<organism evidence="16 17">
    <name type="scientific">Alternaria burnsii</name>
    <dbReference type="NCBI Taxonomy" id="1187904"/>
    <lineage>
        <taxon>Eukaryota</taxon>
        <taxon>Fungi</taxon>
        <taxon>Dikarya</taxon>
        <taxon>Ascomycota</taxon>
        <taxon>Pezizomycotina</taxon>
        <taxon>Dothideomycetes</taxon>
        <taxon>Pleosporomycetidae</taxon>
        <taxon>Pleosporales</taxon>
        <taxon>Pleosporineae</taxon>
        <taxon>Pleosporaceae</taxon>
        <taxon>Alternaria</taxon>
        <taxon>Alternaria sect. Alternaria</taxon>
    </lineage>
</organism>
<evidence type="ECO:0000256" key="7">
    <source>
        <dbReference type="ARBA" id="ARBA00022801"/>
    </source>
</evidence>
<dbReference type="RefSeq" id="XP_038783619.1">
    <property type="nucleotide sequence ID" value="XM_038933654.1"/>
</dbReference>
<sequence>MRYSSAVAASFALLPNLVVSQGYTNESEVPLYGLSPPVYPSPVGNGTTSSGWASAYTRAKDLVAQLTLEEKSNLTHGVSGPCVGQTGAVPRLQIPELCFADAPAGVRGQEFVSSFPAGIHLGATFDRGLMLRYGHALGREYRGKGIHVALGPFIGPIGRVIRGGRNWEGLGADPYLAGIGGALITRGTQKEGVIATPKHWLAQEQEYRRRPGDEGEAVSSNVDDRTLHELYAWPFMDALREGAGSLMCSYQRVNNSYGCQNSKLLNGILKEELGFEGFVVSDWDAQHAGVASANAGLDVVMPVAKFWGGNLTDAVNNGSVTTERLDDMNTRLLAAWLYLNQNEGFPENAVYPYNVEHEIVDVREDHGSLIREIGAAGTVLVKNFNNTLPLRNPRFLNIYGYDAEVKAQPWNNPSRFGGGYEENFGWNTLNGTLITAGGSGSSTPPYVISPFKAIQDRIIADRGTLRWDFFGVNPTVYANADACLVFINAYASESFDRTSLTDEFSDQLVNNVATNCSNTIVVIHNAGIRTVDAWIDHPNITAVLFAGVPGQESGNAIADVLYGDVNPSGRLPYTVARKESDYGHLLNGTVDLSIPAFLQSNFTEGLYIDYRAFDAQNITPQYEFGYGLSYTTFDYSNMTVERVANASLSAFPSSSVPIVQGGHPWLWQVLYRATVTITNTGKVAGHEVAQLYLGVPNAPQRQLRGFERVGLLQPGESREVEFALDRRDLSVWNVTAQSWELQRGRYAVWVGASSRDIRQEGLQLSQPNISNLPMVKSINYPLSEDTQKTYIDVVQTIEDKSASKDQFENISLLLAFRELGKIAKGYIEYANEYGYVEDWVETRFNDDDVFQRLSHACIGYIEYEHQKTSADGEFFKMMRAGLKSIAHTYNPPSAKGEFFDMVRAGMRTMKYAYNPPPMDLLSYPPLPDALQRVYRHMGYTPFEDIVFLDMVASFENAYFWCAWGHVWTERWDDECFCDHKQNQYWWTPNILDYRDIPTAVTYMYETTNGLGRVEDIVFRDLVETFEQYMEYTNDFDNWNDPEITTFREFSEVANYVSYVCPDYQWFQRFLSLPGEIRENIMHVYLLLERDAGRLSKHQHYDEFNNPCCTWEYPWELIACDNQEAKAFPEASTGRCPMGWLPNLAFASHQMHEEVLVMMLRRTKQFNLKYMFRNTDFKIATWFSKFLKAIPGNGGEEAVRHLNFPHMHWFNHGRNSPALTNPSLDLAVVCKKLRKLDMTFHVDKVSICNESTSYVRKSLPLPEIIHRFKLETIFGCSSLEEVYIDGIYVRPTQGGVMTDLDVLEDLGKWMMMGFLVRRNLEHGIQVELARRWGAWRGRAGGVLVILNKTDMAHVMTRIGFRNAYTKTLAMAGPAPII</sequence>
<dbReference type="InterPro" id="IPR017853">
    <property type="entry name" value="GH"/>
</dbReference>
<dbReference type="PROSITE" id="PS00775">
    <property type="entry name" value="GLYCOSYL_HYDROL_F3"/>
    <property type="match status" value="1"/>
</dbReference>
<dbReference type="Proteomes" id="UP000596902">
    <property type="component" value="Unassembled WGS sequence"/>
</dbReference>
<dbReference type="UniPathway" id="UPA00696"/>
<dbReference type="SMART" id="SM01217">
    <property type="entry name" value="Fn3_like"/>
    <property type="match status" value="1"/>
</dbReference>
<dbReference type="SUPFAM" id="SSF52279">
    <property type="entry name" value="Beta-D-glucan exohydrolase, C-terminal domain"/>
    <property type="match status" value="1"/>
</dbReference>
<proteinExistence type="inferred from homology"/>
<reference evidence="16" key="2">
    <citation type="submission" date="2020-08" db="EMBL/GenBank/DDBJ databases">
        <title>Draft Genome Sequence of Cumin Blight Pathogen Alternaria burnsii.</title>
        <authorList>
            <person name="Feng Z."/>
        </authorList>
    </citation>
    <scope>NUCLEOTIDE SEQUENCE</scope>
    <source>
        <strain evidence="16">CBS107.38</strain>
    </source>
</reference>
<dbReference type="SUPFAM" id="SSF51445">
    <property type="entry name" value="(Trans)glycosidases"/>
    <property type="match status" value="1"/>
</dbReference>
<keyword evidence="5" id="KW-0964">Secreted</keyword>
<dbReference type="FunFam" id="2.60.40.10:FF:000757">
    <property type="entry name" value="Beta-glucosidase G"/>
    <property type="match status" value="1"/>
</dbReference>
<keyword evidence="7 13" id="KW-0378">Hydrolase</keyword>
<dbReference type="FunFam" id="3.40.50.1700:FF:000008">
    <property type="entry name" value="Beta-glucosidase"/>
    <property type="match status" value="1"/>
</dbReference>
<name>A0A8H7AXT2_9PLEO</name>
<dbReference type="InterPro" id="IPR002772">
    <property type="entry name" value="Glyco_hydro_3_C"/>
</dbReference>
<evidence type="ECO:0000313" key="16">
    <source>
        <dbReference type="EMBL" id="KAF7673284.1"/>
    </source>
</evidence>
<evidence type="ECO:0000256" key="2">
    <source>
        <dbReference type="ARBA" id="ARBA00004613"/>
    </source>
</evidence>
<dbReference type="GeneID" id="62206832"/>
<dbReference type="Pfam" id="PF01915">
    <property type="entry name" value="Glyco_hydro_3_C"/>
    <property type="match status" value="1"/>
</dbReference>
<dbReference type="Pfam" id="PF00933">
    <property type="entry name" value="Glyco_hydro_3"/>
    <property type="match status" value="1"/>
</dbReference>
<dbReference type="GO" id="GO:0030245">
    <property type="term" value="P:cellulose catabolic process"/>
    <property type="evidence" value="ECO:0007669"/>
    <property type="project" value="UniProtKB-UniPathway"/>
</dbReference>
<dbReference type="Gene3D" id="3.20.20.300">
    <property type="entry name" value="Glycoside hydrolase, family 3, N-terminal domain"/>
    <property type="match status" value="1"/>
</dbReference>
<dbReference type="Pfam" id="PF14310">
    <property type="entry name" value="Fn3-like"/>
    <property type="match status" value="1"/>
</dbReference>
<comment type="subcellular location">
    <subcellularLocation>
        <location evidence="2">Secreted</location>
    </subcellularLocation>
</comment>
<comment type="caution">
    <text evidence="16">The sequence shown here is derived from an EMBL/GenBank/DDBJ whole genome shotgun (WGS) entry which is preliminary data.</text>
</comment>
<dbReference type="PANTHER" id="PTHR42715:SF5">
    <property type="entry name" value="BETA-GLUCOSIDASE M-RELATED"/>
    <property type="match status" value="1"/>
</dbReference>
<dbReference type="InterPro" id="IPR050288">
    <property type="entry name" value="Cellulose_deg_GH3"/>
</dbReference>
<keyword evidence="10 13" id="KW-0119">Carbohydrate metabolism</keyword>
<evidence type="ECO:0000256" key="5">
    <source>
        <dbReference type="ARBA" id="ARBA00022525"/>
    </source>
</evidence>
<dbReference type="Gene3D" id="3.40.50.1700">
    <property type="entry name" value="Glycoside hydrolase family 3 C-terminal domain"/>
    <property type="match status" value="1"/>
</dbReference>
<keyword evidence="17" id="KW-1185">Reference proteome</keyword>
<dbReference type="PANTHER" id="PTHR42715">
    <property type="entry name" value="BETA-GLUCOSIDASE"/>
    <property type="match status" value="1"/>
</dbReference>
<dbReference type="InterPro" id="IPR001764">
    <property type="entry name" value="Glyco_hydro_3_N"/>
</dbReference>
<evidence type="ECO:0000313" key="17">
    <source>
        <dbReference type="Proteomes" id="UP000596902"/>
    </source>
</evidence>
<protein>
    <recommendedName>
        <fullName evidence="13">beta-glucosidase</fullName>
        <ecNumber evidence="13">3.2.1.21</ecNumber>
    </recommendedName>
</protein>
<evidence type="ECO:0000259" key="15">
    <source>
        <dbReference type="SMART" id="SM01217"/>
    </source>
</evidence>
<feature type="signal peptide" evidence="14">
    <location>
        <begin position="1"/>
        <end position="20"/>
    </location>
</feature>
<evidence type="ECO:0000256" key="9">
    <source>
        <dbReference type="ARBA" id="ARBA00023180"/>
    </source>
</evidence>
<dbReference type="InterPro" id="IPR013783">
    <property type="entry name" value="Ig-like_fold"/>
</dbReference>
<keyword evidence="6 14" id="KW-0732">Signal</keyword>
<dbReference type="InterPro" id="IPR019800">
    <property type="entry name" value="Glyco_hydro_3_AS"/>
</dbReference>
<dbReference type="InterPro" id="IPR036962">
    <property type="entry name" value="Glyco_hydro_3_N_sf"/>
</dbReference>